<gene>
    <name evidence="10" type="primary">NDAI0B04590</name>
    <name evidence="10" type="ordered locus">NDAI_0B04590</name>
</gene>
<evidence type="ECO:0000256" key="5">
    <source>
        <dbReference type="ARBA" id="ARBA00022801"/>
    </source>
</evidence>
<organism evidence="10 11">
    <name type="scientific">Naumovozyma dairenensis (strain ATCC 10597 / BCRC 20456 / CBS 421 / NBRC 0211 / NRRL Y-12639)</name>
    <name type="common">Saccharomyces dairenensis</name>
    <dbReference type="NCBI Taxonomy" id="1071378"/>
    <lineage>
        <taxon>Eukaryota</taxon>
        <taxon>Fungi</taxon>
        <taxon>Dikarya</taxon>
        <taxon>Ascomycota</taxon>
        <taxon>Saccharomycotina</taxon>
        <taxon>Saccharomycetes</taxon>
        <taxon>Saccharomycetales</taxon>
        <taxon>Saccharomycetaceae</taxon>
        <taxon>Naumovozyma</taxon>
    </lineage>
</organism>
<comment type="catalytic activity">
    <reaction evidence="7 8">
        <text>L-histidinol phosphate + H2O = L-histidinol + phosphate</text>
        <dbReference type="Rhea" id="RHEA:14465"/>
        <dbReference type="ChEBI" id="CHEBI:15377"/>
        <dbReference type="ChEBI" id="CHEBI:43474"/>
        <dbReference type="ChEBI" id="CHEBI:57699"/>
        <dbReference type="ChEBI" id="CHEBI:57980"/>
        <dbReference type="EC" id="3.1.3.15"/>
    </reaction>
</comment>
<proteinExistence type="inferred from homology"/>
<dbReference type="PANTHER" id="PTHR21039">
    <property type="entry name" value="HISTIDINOL PHOSPHATASE-RELATED"/>
    <property type="match status" value="1"/>
</dbReference>
<dbReference type="UniPathway" id="UPA00031">
    <property type="reaction ID" value="UER00013"/>
</dbReference>
<evidence type="ECO:0000256" key="6">
    <source>
        <dbReference type="ARBA" id="ARBA00023102"/>
    </source>
</evidence>
<evidence type="ECO:0000256" key="2">
    <source>
        <dbReference type="ARBA" id="ARBA00009152"/>
    </source>
</evidence>
<dbReference type="EMBL" id="HE580268">
    <property type="protein sequence ID" value="CCD23494.1"/>
    <property type="molecule type" value="Genomic_DNA"/>
</dbReference>
<dbReference type="Proteomes" id="UP000000689">
    <property type="component" value="Chromosome 2"/>
</dbReference>
<evidence type="ECO:0000313" key="11">
    <source>
        <dbReference type="Proteomes" id="UP000000689"/>
    </source>
</evidence>
<dbReference type="Gene3D" id="3.20.20.140">
    <property type="entry name" value="Metal-dependent hydrolases"/>
    <property type="match status" value="1"/>
</dbReference>
<dbReference type="PANTHER" id="PTHR21039:SF0">
    <property type="entry name" value="HISTIDINOL-PHOSPHATASE"/>
    <property type="match status" value="1"/>
</dbReference>
<dbReference type="InterPro" id="IPR004013">
    <property type="entry name" value="PHP_dom"/>
</dbReference>
<keyword evidence="11" id="KW-1185">Reference proteome</keyword>
<dbReference type="GO" id="GO:0000105">
    <property type="term" value="P:L-histidine biosynthetic process"/>
    <property type="evidence" value="ECO:0007669"/>
    <property type="project" value="UniProtKB-UniRule"/>
</dbReference>
<evidence type="ECO:0000313" key="10">
    <source>
        <dbReference type="EMBL" id="CCD23494.1"/>
    </source>
</evidence>
<dbReference type="HOGENOM" id="CLU_054611_0_1_1"/>
<reference evidence="10 11" key="1">
    <citation type="journal article" date="2011" name="Proc. Natl. Acad. Sci. U.S.A.">
        <title>Evolutionary erosion of yeast sex chromosomes by mating-type switching accidents.</title>
        <authorList>
            <person name="Gordon J.L."/>
            <person name="Armisen D."/>
            <person name="Proux-Wera E."/>
            <person name="Oheigeartaigh S.S."/>
            <person name="Byrne K.P."/>
            <person name="Wolfe K.H."/>
        </authorList>
    </citation>
    <scope>NUCLEOTIDE SEQUENCE [LARGE SCALE GENOMIC DNA]</scope>
    <source>
        <strain evidence="11">ATCC 10597 / BCRC 20456 / CBS 421 / NBRC 0211 / NRRL Y-12639</strain>
    </source>
</reference>
<evidence type="ECO:0000256" key="7">
    <source>
        <dbReference type="ARBA" id="ARBA00049158"/>
    </source>
</evidence>
<dbReference type="GO" id="GO:0004401">
    <property type="term" value="F:histidinol-phosphatase activity"/>
    <property type="evidence" value="ECO:0007669"/>
    <property type="project" value="UniProtKB-UniRule"/>
</dbReference>
<comment type="pathway">
    <text evidence="1 8">Amino-acid biosynthesis; L-histidine biosynthesis; L-histidine from 5-phospho-alpha-D-ribose 1-diphosphate: step 8/9.</text>
</comment>
<comment type="similarity">
    <text evidence="2 8">Belongs to the PHP hydrolase family. HisK subfamily.</text>
</comment>
<accession>G0W6T3</accession>
<dbReference type="eggNOG" id="ENOG502RXUQ">
    <property type="taxonomic scope" value="Eukaryota"/>
</dbReference>
<evidence type="ECO:0000256" key="4">
    <source>
        <dbReference type="ARBA" id="ARBA00022605"/>
    </source>
</evidence>
<keyword evidence="4 8" id="KW-0028">Amino-acid biosynthesis</keyword>
<dbReference type="EC" id="3.1.3.15" evidence="3 8"/>
<dbReference type="Pfam" id="PF02811">
    <property type="entry name" value="PHP"/>
    <property type="match status" value="1"/>
</dbReference>
<dbReference type="OrthoDB" id="5957391at2759"/>
<sequence>MHSHHSHSGDYVAHGVDCLELMVDHVIKADFHTYCLTEHMPRLEYKFLYPEEKFNPENDEVSLKVLQAKFKNFLRHAQEIKNRHIPDRTKFIVGMEVEACDISHIEYAKTLMLEHKSVLKFCVGSVHHINGIAIDFDQENWNRALSVAGNNLKRLLIDYFNLQYLLLVNLKPLIVGHFDLFKLLIPRNLIIDEETGTVLKGPTDGGVHAYGFPYVTKWGTVRELIVRNLKYIKSYGGAVEINTSALRKNLPEPYPGKDVCELVKKYCSGRFVLSDDAHALSQIGVCYDEALNYMTEELKLQQLFYLAENDNGELLFESTTIEDVKNDAFWIKRKEGNSSYAKC</sequence>
<evidence type="ECO:0000256" key="8">
    <source>
        <dbReference type="RuleBase" id="RU366003"/>
    </source>
</evidence>
<keyword evidence="6 8" id="KW-0368">Histidine biosynthesis</keyword>
<dbReference type="SUPFAM" id="SSF89550">
    <property type="entry name" value="PHP domain-like"/>
    <property type="match status" value="1"/>
</dbReference>
<protein>
    <recommendedName>
        <fullName evidence="3 8">Histidinol-phosphatase</fullName>
        <shortName evidence="8">HolPase</shortName>
        <ecNumber evidence="3 8">3.1.3.15</ecNumber>
    </recommendedName>
</protein>
<dbReference type="FunFam" id="3.20.20.140:FF:000088">
    <property type="entry name" value="Histidinol-phosphatase"/>
    <property type="match status" value="1"/>
</dbReference>
<dbReference type="GeneID" id="11497650"/>
<keyword evidence="5 8" id="KW-0378">Hydrolase</keyword>
<dbReference type="InterPro" id="IPR016195">
    <property type="entry name" value="Pol/histidinol_Pase-like"/>
</dbReference>
<dbReference type="OMA" id="DYDRPMY"/>
<evidence type="ECO:0000256" key="1">
    <source>
        <dbReference type="ARBA" id="ARBA00004970"/>
    </source>
</evidence>
<dbReference type="NCBIfam" id="TIGR01856">
    <property type="entry name" value="hisJ_fam"/>
    <property type="match status" value="1"/>
</dbReference>
<evidence type="ECO:0000256" key="3">
    <source>
        <dbReference type="ARBA" id="ARBA00013085"/>
    </source>
</evidence>
<feature type="domain" description="PHP" evidence="9">
    <location>
        <begin position="4"/>
        <end position="244"/>
    </location>
</feature>
<dbReference type="RefSeq" id="XP_003668737.1">
    <property type="nucleotide sequence ID" value="XM_003668689.1"/>
</dbReference>
<dbReference type="AlphaFoldDB" id="G0W6T3"/>
<evidence type="ECO:0000259" key="9">
    <source>
        <dbReference type="Pfam" id="PF02811"/>
    </source>
</evidence>
<dbReference type="InterPro" id="IPR010140">
    <property type="entry name" value="Histidinol_P_phosphatase_HisJ"/>
</dbReference>
<name>G0W6T3_NAUDC</name>
<dbReference type="GO" id="GO:0005737">
    <property type="term" value="C:cytoplasm"/>
    <property type="evidence" value="ECO:0007669"/>
    <property type="project" value="TreeGrafter"/>
</dbReference>
<dbReference type="STRING" id="1071378.G0W6T3"/>
<dbReference type="KEGG" id="ndi:NDAI_0B04590"/>